<dbReference type="Pfam" id="PF00561">
    <property type="entry name" value="Abhydrolase_1"/>
    <property type="match status" value="1"/>
</dbReference>
<evidence type="ECO:0000256" key="1">
    <source>
        <dbReference type="ARBA" id="ARBA00008645"/>
    </source>
</evidence>
<accession>A0A934N7I5</accession>
<dbReference type="AlphaFoldDB" id="A0A934N7I5"/>
<dbReference type="EMBL" id="JAEMNX010000020">
    <property type="protein sequence ID" value="MBJ7539096.1"/>
    <property type="molecule type" value="Genomic_DNA"/>
</dbReference>
<dbReference type="Proteomes" id="UP000628710">
    <property type="component" value="Unassembled WGS sequence"/>
</dbReference>
<dbReference type="InterPro" id="IPR029058">
    <property type="entry name" value="AB_hydrolase_fold"/>
</dbReference>
<keyword evidence="4" id="KW-1185">Reference proteome</keyword>
<proteinExistence type="inferred from homology"/>
<evidence type="ECO:0000313" key="4">
    <source>
        <dbReference type="Proteomes" id="UP000628710"/>
    </source>
</evidence>
<keyword evidence="3" id="KW-0378">Hydrolase</keyword>
<dbReference type="GO" id="GO:0016787">
    <property type="term" value="F:hydrolase activity"/>
    <property type="evidence" value="ECO:0007669"/>
    <property type="project" value="UniProtKB-KW"/>
</dbReference>
<dbReference type="SUPFAM" id="SSF53474">
    <property type="entry name" value="alpha/beta-Hydrolases"/>
    <property type="match status" value="1"/>
</dbReference>
<evidence type="ECO:0000259" key="2">
    <source>
        <dbReference type="Pfam" id="PF00561"/>
    </source>
</evidence>
<dbReference type="Gene3D" id="3.40.50.1820">
    <property type="entry name" value="alpha/beta hydrolase"/>
    <property type="match status" value="1"/>
</dbReference>
<dbReference type="InterPro" id="IPR000073">
    <property type="entry name" value="AB_hydrolase_1"/>
</dbReference>
<gene>
    <name evidence="3" type="ORF">I8J31_15570</name>
</gene>
<dbReference type="RefSeq" id="WP_199469494.1">
    <property type="nucleotide sequence ID" value="NZ_JAEMNX010000020.1"/>
</dbReference>
<dbReference type="PANTHER" id="PTHR43039">
    <property type="entry name" value="ESTERASE-RELATED"/>
    <property type="match status" value="1"/>
</dbReference>
<organism evidence="3 4">
    <name type="scientific">Marinomonas transparens</name>
    <dbReference type="NCBI Taxonomy" id="2795388"/>
    <lineage>
        <taxon>Bacteria</taxon>
        <taxon>Pseudomonadati</taxon>
        <taxon>Pseudomonadota</taxon>
        <taxon>Gammaproteobacteria</taxon>
        <taxon>Oceanospirillales</taxon>
        <taxon>Oceanospirillaceae</taxon>
        <taxon>Marinomonas</taxon>
    </lineage>
</organism>
<name>A0A934N7I5_9GAMM</name>
<reference evidence="3" key="1">
    <citation type="submission" date="2020-12" db="EMBL/GenBank/DDBJ databases">
        <title>Marinomonas arctica sp. nov., a psychrotolerant bacterium isolated from the Arctic.</title>
        <authorList>
            <person name="Zhang Y."/>
        </authorList>
    </citation>
    <scope>NUCLEOTIDE SEQUENCE</scope>
    <source>
        <strain evidence="3">C1424</strain>
    </source>
</reference>
<comment type="caution">
    <text evidence="3">The sequence shown here is derived from an EMBL/GenBank/DDBJ whole genome shotgun (WGS) entry which is preliminary data.</text>
</comment>
<feature type="domain" description="AB hydrolase-1" evidence="2">
    <location>
        <begin position="19"/>
        <end position="254"/>
    </location>
</feature>
<evidence type="ECO:0000313" key="3">
    <source>
        <dbReference type="EMBL" id="MBJ7539096.1"/>
    </source>
</evidence>
<sequence>MSSVTLGNNVKIMGKENAPTLMFAHGFGCDQNMWRYMLPELENHFKIVVFDYVGSGNSLLTDYSKEKYSTLEGYAEDIIDIIEESELKDVTIVGHSVSSIIASIASLEAPGHIKSIVMVCPSPCFLNIPPDYEGGFERSDLEELIELMSKNYIGWANYLAPLVMGSSNSQELIGELSGSFCSTDPLIAKTFAKATFFSDHRDILKDISCPVLILQSQSDALAGTNIGQYMNKEIPHSELAIVNAEGHCLHMTNPQDIIPITLKFIKNIA</sequence>
<comment type="similarity">
    <text evidence="1">Belongs to the AB hydrolase superfamily.</text>
</comment>
<protein>
    <submittedName>
        <fullName evidence="3">Alpha/beta hydrolase</fullName>
    </submittedName>
</protein>